<dbReference type="Gene3D" id="3.30.420.40">
    <property type="match status" value="2"/>
</dbReference>
<dbReference type="SUPFAM" id="SSF53067">
    <property type="entry name" value="Actin-like ATPase domain"/>
    <property type="match status" value="1"/>
</dbReference>
<dbReference type="Gene3D" id="1.10.10.10">
    <property type="entry name" value="Winged helix-like DNA-binding domain superfamily/Winged helix DNA-binding domain"/>
    <property type="match status" value="1"/>
</dbReference>
<dbReference type="Pfam" id="PF13412">
    <property type="entry name" value="HTH_24"/>
    <property type="match status" value="1"/>
</dbReference>
<reference evidence="3" key="1">
    <citation type="submission" date="2021-04" db="EMBL/GenBank/DDBJ databases">
        <title>Microbacterium tenobrionis sp. nov. and Microbacterium allomyrinae sp. nov., isolated from larvae of Tenobrio molitor and Allomyrina dichotoma, respectively.</title>
        <authorList>
            <person name="Lee S.D."/>
        </authorList>
    </citation>
    <scope>NUCLEOTIDE SEQUENCE</scope>
    <source>
        <strain evidence="3">YMB-B2</strain>
    </source>
</reference>
<keyword evidence="4" id="KW-1185">Reference proteome</keyword>
<evidence type="ECO:0000313" key="3">
    <source>
        <dbReference type="EMBL" id="MCC2028867.1"/>
    </source>
</evidence>
<dbReference type="SUPFAM" id="SSF46785">
    <property type="entry name" value="Winged helix' DNA-binding domain"/>
    <property type="match status" value="1"/>
</dbReference>
<dbReference type="Pfam" id="PF00480">
    <property type="entry name" value="ROK"/>
    <property type="match status" value="1"/>
</dbReference>
<dbReference type="PANTHER" id="PTHR18964">
    <property type="entry name" value="ROK (REPRESSOR, ORF, KINASE) FAMILY"/>
    <property type="match status" value="1"/>
</dbReference>
<dbReference type="AlphaFoldDB" id="A0A9X1LMW6"/>
<dbReference type="InterPro" id="IPR043129">
    <property type="entry name" value="ATPase_NBD"/>
</dbReference>
<protein>
    <submittedName>
        <fullName evidence="3">ROK family transcriptional regulator</fullName>
    </submittedName>
</protein>
<dbReference type="InterPro" id="IPR036390">
    <property type="entry name" value="WH_DNA-bd_sf"/>
</dbReference>
<organism evidence="3 4">
    <name type="scientific">Microbacterium tenebrionis</name>
    <dbReference type="NCBI Taxonomy" id="2830665"/>
    <lineage>
        <taxon>Bacteria</taxon>
        <taxon>Bacillati</taxon>
        <taxon>Actinomycetota</taxon>
        <taxon>Actinomycetes</taxon>
        <taxon>Micrococcales</taxon>
        <taxon>Microbacteriaceae</taxon>
        <taxon>Microbacterium</taxon>
    </lineage>
</organism>
<dbReference type="PROSITE" id="PS00519">
    <property type="entry name" value="HTH_ASNC_1"/>
    <property type="match status" value="1"/>
</dbReference>
<dbReference type="InterPro" id="IPR036388">
    <property type="entry name" value="WH-like_DNA-bd_sf"/>
</dbReference>
<name>A0A9X1LMW6_9MICO</name>
<evidence type="ECO:0000256" key="2">
    <source>
        <dbReference type="SAM" id="MobiDB-lite"/>
    </source>
</evidence>
<dbReference type="RefSeq" id="WP_227530068.1">
    <property type="nucleotide sequence ID" value="NZ_JAGTTM010000001.1"/>
</dbReference>
<evidence type="ECO:0000313" key="4">
    <source>
        <dbReference type="Proteomes" id="UP001139289"/>
    </source>
</evidence>
<dbReference type="Proteomes" id="UP001139289">
    <property type="component" value="Unassembled WGS sequence"/>
</dbReference>
<gene>
    <name evidence="3" type="ORF">KEC56_04930</name>
</gene>
<dbReference type="PANTHER" id="PTHR18964:SF173">
    <property type="entry name" value="GLUCOKINASE"/>
    <property type="match status" value="1"/>
</dbReference>
<comment type="similarity">
    <text evidence="1">Belongs to the ROK (NagC/XylR) family.</text>
</comment>
<feature type="compositionally biased region" description="Basic and acidic residues" evidence="2">
    <location>
        <begin position="1"/>
        <end position="13"/>
    </location>
</feature>
<comment type="caution">
    <text evidence="3">The sequence shown here is derived from an EMBL/GenBank/DDBJ whole genome shotgun (WGS) entry which is preliminary data.</text>
</comment>
<feature type="region of interest" description="Disordered" evidence="2">
    <location>
        <begin position="1"/>
        <end position="20"/>
    </location>
</feature>
<accession>A0A9X1LMW6</accession>
<dbReference type="InterPro" id="IPR000600">
    <property type="entry name" value="ROK"/>
</dbReference>
<dbReference type="InterPro" id="IPR019885">
    <property type="entry name" value="Tscrpt_reg_HTH_AsnC-type_CS"/>
</dbReference>
<dbReference type="EMBL" id="JAGTTM010000001">
    <property type="protein sequence ID" value="MCC2028867.1"/>
    <property type="molecule type" value="Genomic_DNA"/>
</dbReference>
<sequence>MTPRQKEPSHEGRVTGPGAGEMFQLFRNGQPRTKSELASLTGLSRTTVSARIDALLAAGLLVYGGDAASTGGRPPAQVMFNPAAGSVVAVEVGATHATISMVDLGGSILEQHSRPIDIAAGPQAVLDVLLAEVAQTRRSPVSPSPVLGFGIGLPGPVEHSTGRPMSPPIMPGWDGYDVPAYFRQYLDVPVLVDNEVNLLALGEHAANWSATDDLVFVKVATGIGAGLVLGGELQRGGRGAAGDLGQVRVSTRSSFDGSSGTGLTLESVASGTGIAADLRQRGFDVRDAAGVVALARAGEHAAIDAIRQAGRELGEVLSNVVALLNPSVIVLGGSIAGAGDHLLAGVREVIYQRCVPFSSQHLSVVSVAPGASPGVKGAALMVTHQLLSVEGVDLLVATGTLGKAAAAPLELPARGRSASRRSA</sequence>
<proteinExistence type="inferred from homology"/>
<evidence type="ECO:0000256" key="1">
    <source>
        <dbReference type="ARBA" id="ARBA00006479"/>
    </source>
</evidence>